<keyword evidence="3" id="KW-1185">Reference proteome</keyword>
<feature type="region of interest" description="Disordered" evidence="1">
    <location>
        <begin position="751"/>
        <end position="786"/>
    </location>
</feature>
<dbReference type="PANTHER" id="PTHR48421">
    <property type="entry name" value="MYCBP-ASSOCIATED PROTEIN"/>
    <property type="match status" value="1"/>
</dbReference>
<feature type="region of interest" description="Disordered" evidence="1">
    <location>
        <begin position="664"/>
        <end position="688"/>
    </location>
</feature>
<dbReference type="PANTHER" id="PTHR48421:SF1">
    <property type="entry name" value="MYCBP-ASSOCIATED PROTEIN"/>
    <property type="match status" value="1"/>
</dbReference>
<feature type="compositionally biased region" description="Polar residues" evidence="1">
    <location>
        <begin position="667"/>
        <end position="679"/>
    </location>
</feature>
<evidence type="ECO:0000256" key="1">
    <source>
        <dbReference type="SAM" id="MobiDB-lite"/>
    </source>
</evidence>
<dbReference type="Pfam" id="PF14646">
    <property type="entry name" value="MYCBPAP"/>
    <property type="match status" value="2"/>
</dbReference>
<evidence type="ECO:0000313" key="2">
    <source>
        <dbReference type="EMBL" id="WAR29608.1"/>
    </source>
</evidence>
<gene>
    <name evidence="2" type="ORF">MAR_003176</name>
</gene>
<evidence type="ECO:0008006" key="4">
    <source>
        <dbReference type="Google" id="ProtNLM"/>
    </source>
</evidence>
<feature type="region of interest" description="Disordered" evidence="1">
    <location>
        <begin position="33"/>
        <end position="65"/>
    </location>
</feature>
<evidence type="ECO:0000313" key="3">
    <source>
        <dbReference type="Proteomes" id="UP001164746"/>
    </source>
</evidence>
<dbReference type="Proteomes" id="UP001164746">
    <property type="component" value="Chromosome 16"/>
</dbReference>
<accession>A0ABY7G599</accession>
<organism evidence="2 3">
    <name type="scientific">Mya arenaria</name>
    <name type="common">Soft-shell clam</name>
    <dbReference type="NCBI Taxonomy" id="6604"/>
    <lineage>
        <taxon>Eukaryota</taxon>
        <taxon>Metazoa</taxon>
        <taxon>Spiralia</taxon>
        <taxon>Lophotrochozoa</taxon>
        <taxon>Mollusca</taxon>
        <taxon>Bivalvia</taxon>
        <taxon>Autobranchia</taxon>
        <taxon>Heteroconchia</taxon>
        <taxon>Euheterodonta</taxon>
        <taxon>Imparidentia</taxon>
        <taxon>Neoheterodontei</taxon>
        <taxon>Myida</taxon>
        <taxon>Myoidea</taxon>
        <taxon>Myidae</taxon>
        <taxon>Mya</taxon>
    </lineage>
</organism>
<protein>
    <recommendedName>
        <fullName evidence="4">MYCBP-associated protein</fullName>
    </recommendedName>
</protein>
<dbReference type="EMBL" id="CP111027">
    <property type="protein sequence ID" value="WAR29608.1"/>
    <property type="molecule type" value="Genomic_DNA"/>
</dbReference>
<reference evidence="2" key="1">
    <citation type="submission" date="2022-11" db="EMBL/GenBank/DDBJ databases">
        <title>Centuries of genome instability and evolution in soft-shell clam transmissible cancer (bioRxiv).</title>
        <authorList>
            <person name="Hart S.F.M."/>
            <person name="Yonemitsu M.A."/>
            <person name="Giersch R.M."/>
            <person name="Beal B.F."/>
            <person name="Arriagada G."/>
            <person name="Davis B.W."/>
            <person name="Ostrander E.A."/>
            <person name="Goff S.P."/>
            <person name="Metzger M.J."/>
        </authorList>
    </citation>
    <scope>NUCLEOTIDE SEQUENCE</scope>
    <source>
        <strain evidence="2">MELC-2E11</strain>
        <tissue evidence="2">Siphon/mantle</tissue>
    </source>
</reference>
<name>A0ABY7G599_MYAAR</name>
<sequence length="862" mass="96408">MTRDRTADMKQSIGLEPPVRRLFVFREHCEISMIEKKSRPESRQKKSSGKADNGDQTSSFKQAGINVMMASTVDEKEELEDDLDPVRKPSAMRIKSGYRLASGRNAAAGTGTFKRGRKVSKINVQGRPAAEKRDRNVPIWDDSLAGLELQRKKDSRTVMFREINFVNIRAIPPTPDIITVAVKKHVPTALKKRTYTVARLVDTRMEPPPDVYTSEFHGARVDEKGELIAHSILGDEDLALSNWEKEMTIRRHNQKLLAAQLGRSEGELLMCKSDGYVEKAAAITLLDKGLSPKLHPDNCFWTLQASQGTHQILSARWWNPVPLEGLQLFNALELKGNAVFPQKNSFAEEELGKGDKSALQSKEGNPVIARVPCLLPSGTQGGQEEAKTIEDGPALCIGGTILRWTGQHGNIRERKPKSIAKTTIYRDLFTEHKGYQDSNNAVKSYSTCDRSQSLCSCGNDLDCEIENTFQTGKKERYSSRNGRTIFKSLFSKKSEEISCCHSDNVAKEMRIIVQGKVGQVVPINAVLENVGTTAIKFHWLLPSVILPRDKLYVPMIFRSQHPGIFTETWSLKTSPELEGGADIRFIFKGLARLEEDFTHDVASFEFYYHAMSVSGLQLLYSMIAVETGVASGEVTSVNQGEATQYDNVVSVAELRQMLLSLPDSDESNFQASSTTTTPTLDEEEKVDGDRKEGLLRQLYIDLQCLSFQPLLNVESVDQRKYQYGLLQAGVDQTVDSSHYLSLFYDLLPKEQPNNKEEEEEDDKIKIQKGAKAKPKAEKQSKVIKSAKGASPVEKNAPIASPGIPPEEEDILVFSPVSKYRNLTKEKKDEQVLAMYDEKMYLEVYQMLGTTVEAMCDLLAAFQ</sequence>
<feature type="compositionally biased region" description="Basic and acidic residues" evidence="1">
    <location>
        <begin position="33"/>
        <end position="44"/>
    </location>
</feature>
<dbReference type="InterPro" id="IPR032707">
    <property type="entry name" value="MYCBPAP"/>
</dbReference>
<proteinExistence type="predicted"/>